<keyword evidence="2" id="KW-0732">Signal</keyword>
<evidence type="ECO:0000313" key="5">
    <source>
        <dbReference type="Proteomes" id="UP000305202"/>
    </source>
</evidence>
<dbReference type="InterPro" id="IPR003344">
    <property type="entry name" value="Big_1_dom"/>
</dbReference>
<reference evidence="4 5" key="1">
    <citation type="submission" date="2019-04" db="EMBL/GenBank/DDBJ databases">
        <authorList>
            <person name="Li M."/>
            <person name="Gao C."/>
        </authorList>
    </citation>
    <scope>NUCLEOTIDE SEQUENCE [LARGE SCALE GENOMIC DNA]</scope>
    <source>
        <strain evidence="4 5">BGMRC 2031</strain>
    </source>
</reference>
<organism evidence="4 5">
    <name type="scientific">Martelella alba</name>
    <dbReference type="NCBI Taxonomy" id="2590451"/>
    <lineage>
        <taxon>Bacteria</taxon>
        <taxon>Pseudomonadati</taxon>
        <taxon>Pseudomonadota</taxon>
        <taxon>Alphaproteobacteria</taxon>
        <taxon>Hyphomicrobiales</taxon>
        <taxon>Aurantimonadaceae</taxon>
        <taxon>Martelella</taxon>
    </lineage>
</organism>
<feature type="signal peptide" evidence="2">
    <location>
        <begin position="1"/>
        <end position="21"/>
    </location>
</feature>
<dbReference type="SUPFAM" id="SSF49373">
    <property type="entry name" value="Invasin/intimin cell-adhesion fragments"/>
    <property type="match status" value="1"/>
</dbReference>
<evidence type="ECO:0000256" key="2">
    <source>
        <dbReference type="SAM" id="SignalP"/>
    </source>
</evidence>
<feature type="chain" id="PRO_5047114538" description="Big-1 domain-containing protein" evidence="2">
    <location>
        <begin position="22"/>
        <end position="193"/>
    </location>
</feature>
<name>A0ABY2SF06_9HYPH</name>
<comment type="caution">
    <text evidence="4">The sequence shown here is derived from an EMBL/GenBank/DDBJ whole genome shotgun (WGS) entry which is preliminary data.</text>
</comment>
<sequence>MIKRFVAWLYAIYFTPVPAPAAAESQSSEVKTVSQITLSILTNSQPADGVSADVVQAIVTDANGAPVPGALVNFSAPAGTVSPAQGTTDTNGQASASLVSSTEGPATLVATLADGTTASVNTLYFVAVPAPAAPILAAVGSVGNSSSVTPVITVAEHESILAKLKAIIVADEHYAEEEFEKLVDLAKTLAAKL</sequence>
<dbReference type="Gene3D" id="2.60.40.10">
    <property type="entry name" value="Immunoglobulins"/>
    <property type="match status" value="1"/>
</dbReference>
<dbReference type="InterPro" id="IPR013783">
    <property type="entry name" value="Ig-like_fold"/>
</dbReference>
<dbReference type="EMBL" id="SZPQ01000063">
    <property type="protein sequence ID" value="TKI02728.1"/>
    <property type="molecule type" value="Genomic_DNA"/>
</dbReference>
<dbReference type="InterPro" id="IPR008964">
    <property type="entry name" value="Invasin/intimin_cell_adhesion"/>
</dbReference>
<dbReference type="RefSeq" id="WP_136992866.1">
    <property type="nucleotide sequence ID" value="NZ_SZPQ01000063.1"/>
</dbReference>
<protein>
    <recommendedName>
        <fullName evidence="3">Big-1 domain-containing protein</fullName>
    </recommendedName>
</protein>
<dbReference type="Pfam" id="PF02369">
    <property type="entry name" value="Big_1"/>
    <property type="match status" value="1"/>
</dbReference>
<dbReference type="Proteomes" id="UP000305202">
    <property type="component" value="Unassembled WGS sequence"/>
</dbReference>
<accession>A0ABY2SF06</accession>
<gene>
    <name evidence="4" type="ORF">FCN80_24095</name>
</gene>
<evidence type="ECO:0000259" key="3">
    <source>
        <dbReference type="PROSITE" id="PS51127"/>
    </source>
</evidence>
<evidence type="ECO:0000313" key="4">
    <source>
        <dbReference type="EMBL" id="TKI02728.1"/>
    </source>
</evidence>
<proteinExistence type="inferred from homology"/>
<keyword evidence="5" id="KW-1185">Reference proteome</keyword>
<evidence type="ECO:0000256" key="1">
    <source>
        <dbReference type="ARBA" id="ARBA00010116"/>
    </source>
</evidence>
<dbReference type="SMART" id="SM00634">
    <property type="entry name" value="BID_1"/>
    <property type="match status" value="1"/>
</dbReference>
<dbReference type="PROSITE" id="PS51127">
    <property type="entry name" value="BIG1"/>
    <property type="match status" value="1"/>
</dbReference>
<feature type="domain" description="Big-1" evidence="3">
    <location>
        <begin position="35"/>
        <end position="126"/>
    </location>
</feature>
<comment type="similarity">
    <text evidence="1">Belongs to the intimin/invasin family.</text>
</comment>